<evidence type="ECO:0000256" key="4">
    <source>
        <dbReference type="ARBA" id="ARBA00022691"/>
    </source>
</evidence>
<dbReference type="CDD" id="cd02440">
    <property type="entry name" value="AdoMet_MTases"/>
    <property type="match status" value="1"/>
</dbReference>
<comment type="caution">
    <text evidence="6">The sequence shown here is derived from an EMBL/GenBank/DDBJ whole genome shotgun (WGS) entry which is preliminary data.</text>
</comment>
<reference evidence="6 7" key="1">
    <citation type="submission" date="2020-06" db="EMBL/GenBank/DDBJ databases">
        <title>Description of novel acetic acid bacteria.</title>
        <authorList>
            <person name="Sombolestani A."/>
        </authorList>
    </citation>
    <scope>NUCLEOTIDE SEQUENCE [LARGE SCALE GENOMIC DNA]</scope>
    <source>
        <strain evidence="6 7">LMG 27010</strain>
    </source>
</reference>
<dbReference type="Gene3D" id="3.40.50.150">
    <property type="entry name" value="Vaccinia Virus protein VP39"/>
    <property type="match status" value="1"/>
</dbReference>
<organism evidence="6 7">
    <name type="scientific">Ameyamaea chiangmaiensis</name>
    <dbReference type="NCBI Taxonomy" id="442969"/>
    <lineage>
        <taxon>Bacteria</taxon>
        <taxon>Pseudomonadati</taxon>
        <taxon>Pseudomonadota</taxon>
        <taxon>Alphaproteobacteria</taxon>
        <taxon>Acetobacterales</taxon>
        <taxon>Acetobacteraceae</taxon>
        <taxon>Ameyamaea</taxon>
    </lineage>
</organism>
<evidence type="ECO:0000313" key="7">
    <source>
        <dbReference type="Proteomes" id="UP000585665"/>
    </source>
</evidence>
<dbReference type="RefSeq" id="WP_176612850.1">
    <property type="nucleotide sequence ID" value="NZ_JABXXR010000019.1"/>
</dbReference>
<name>A0A850PD49_9PROT</name>
<evidence type="ECO:0000256" key="1">
    <source>
        <dbReference type="ARBA" id="ARBA00010815"/>
    </source>
</evidence>
<keyword evidence="7" id="KW-1185">Reference proteome</keyword>
<dbReference type="SUPFAM" id="SSF53335">
    <property type="entry name" value="S-adenosyl-L-methionine-dependent methyltransferases"/>
    <property type="match status" value="1"/>
</dbReference>
<keyword evidence="3 6" id="KW-0808">Transferase</keyword>
<dbReference type="Pfam" id="PF02353">
    <property type="entry name" value="CMAS"/>
    <property type="match status" value="1"/>
</dbReference>
<evidence type="ECO:0000313" key="6">
    <source>
        <dbReference type="EMBL" id="NVN39872.1"/>
    </source>
</evidence>
<dbReference type="PANTHER" id="PTHR43667">
    <property type="entry name" value="CYCLOPROPANE-FATTY-ACYL-PHOSPHOLIPID SYNTHASE"/>
    <property type="match status" value="1"/>
</dbReference>
<keyword evidence="4" id="KW-0949">S-adenosyl-L-methionine</keyword>
<dbReference type="Proteomes" id="UP000585665">
    <property type="component" value="Unassembled WGS sequence"/>
</dbReference>
<dbReference type="PANTHER" id="PTHR43667:SF1">
    <property type="entry name" value="CYCLOPROPANE-FATTY-ACYL-PHOSPHOLIPID SYNTHASE"/>
    <property type="match status" value="1"/>
</dbReference>
<evidence type="ECO:0000256" key="5">
    <source>
        <dbReference type="ARBA" id="ARBA00023098"/>
    </source>
</evidence>
<dbReference type="InterPro" id="IPR029063">
    <property type="entry name" value="SAM-dependent_MTases_sf"/>
</dbReference>
<gene>
    <name evidence="6" type="ORF">HUK82_04755</name>
</gene>
<dbReference type="EMBL" id="JABXXR010000019">
    <property type="protein sequence ID" value="NVN39872.1"/>
    <property type="molecule type" value="Genomic_DNA"/>
</dbReference>
<dbReference type="InterPro" id="IPR003333">
    <property type="entry name" value="CMAS"/>
</dbReference>
<evidence type="ECO:0000256" key="3">
    <source>
        <dbReference type="ARBA" id="ARBA00022679"/>
    </source>
</evidence>
<keyword evidence="2 6" id="KW-0489">Methyltransferase</keyword>
<dbReference type="GO" id="GO:0032259">
    <property type="term" value="P:methylation"/>
    <property type="evidence" value="ECO:0007669"/>
    <property type="project" value="UniProtKB-KW"/>
</dbReference>
<sequence>MAFLTELVFKRLIRTGTLFIAFPEGRIRRFGTGRAPVAGMRINTSAAERGLVRNPGLAFGESFMDGAIEPLDCSLYELLYVLMTNMNDDGHVVERVAATVRYARRQWSQFNTHRSSRHNVAHHYDLGNDFYRLFLDDDWQYSCAYFRTGNETLEQAQRDKKLHIAAKLRLDRPDLEVLDIGCGWGGMALTLARDFGARVTGITLSDQQLDVARERAAKAGLSDRVHFEKCDYRDVARRFDRIVSVGMFEHVGIGHFPRFFRMIRDCLRDDGVALVHSIGRKDGAGSTNPWIAKYIFPGGYAPALSETLTAVERSGLWVTDCEVLRLHYAHTIALWRERFEAQRDGIRAMYDERFCRMFELYLAAAELSFRVQGHMNFQLQLTRDILAVPITRDAMFSAEQASG</sequence>
<proteinExistence type="inferred from homology"/>
<protein>
    <submittedName>
        <fullName evidence="6">Class I SAM-dependent methyltransferase</fullName>
    </submittedName>
</protein>
<dbReference type="GO" id="GO:0008610">
    <property type="term" value="P:lipid biosynthetic process"/>
    <property type="evidence" value="ECO:0007669"/>
    <property type="project" value="InterPro"/>
</dbReference>
<evidence type="ECO:0000256" key="2">
    <source>
        <dbReference type="ARBA" id="ARBA00022603"/>
    </source>
</evidence>
<dbReference type="GO" id="GO:0008168">
    <property type="term" value="F:methyltransferase activity"/>
    <property type="evidence" value="ECO:0007669"/>
    <property type="project" value="UniProtKB-KW"/>
</dbReference>
<dbReference type="InterPro" id="IPR050723">
    <property type="entry name" value="CFA/CMAS"/>
</dbReference>
<dbReference type="PIRSF" id="PIRSF003085">
    <property type="entry name" value="CMAS"/>
    <property type="match status" value="1"/>
</dbReference>
<keyword evidence="5" id="KW-0443">Lipid metabolism</keyword>
<accession>A0A850PD49</accession>
<comment type="similarity">
    <text evidence="1">Belongs to the CFA/CMAS family.</text>
</comment>
<dbReference type="AlphaFoldDB" id="A0A850PD49"/>